<evidence type="ECO:0000313" key="4">
    <source>
        <dbReference type="EMBL" id="OSC96475.1"/>
    </source>
</evidence>
<proteinExistence type="predicted"/>
<dbReference type="OrthoDB" id="1720422at2759"/>
<feature type="domain" description="NADP-dependent oxidoreductase" evidence="3">
    <location>
        <begin position="23"/>
        <end position="333"/>
    </location>
</feature>
<reference evidence="4 5" key="1">
    <citation type="journal article" date="2015" name="Biotechnol. Biofuels">
        <title>Enhanced degradation of softwood versus hardwood by the white-rot fungus Pycnoporus coccineus.</title>
        <authorList>
            <person name="Couturier M."/>
            <person name="Navarro D."/>
            <person name="Chevret D."/>
            <person name="Henrissat B."/>
            <person name="Piumi F."/>
            <person name="Ruiz-Duenas F.J."/>
            <person name="Martinez A.T."/>
            <person name="Grigoriev I.V."/>
            <person name="Riley R."/>
            <person name="Lipzen A."/>
            <person name="Berrin J.G."/>
            <person name="Master E.R."/>
            <person name="Rosso M.N."/>
        </authorList>
    </citation>
    <scope>NUCLEOTIDE SEQUENCE [LARGE SCALE GENOMIC DNA]</scope>
    <source>
        <strain evidence="4 5">BRFM310</strain>
    </source>
</reference>
<keyword evidence="1" id="KW-0521">NADP</keyword>
<dbReference type="PANTHER" id="PTHR43364">
    <property type="entry name" value="NADH-SPECIFIC METHYLGLYOXAL REDUCTASE-RELATED"/>
    <property type="match status" value="1"/>
</dbReference>
<dbReference type="GO" id="GO:0016491">
    <property type="term" value="F:oxidoreductase activity"/>
    <property type="evidence" value="ECO:0007669"/>
    <property type="project" value="UniProtKB-KW"/>
</dbReference>
<name>A0A1Y2I5S0_TRAC3</name>
<sequence>MSANVSAEYRQLGKSGLRISVPVFGGMTVGNSKWAPWVLDEDKGIPLMKAAWDLGINTFDTANTYSNGDAEKMIAKFAAKYDIPRENLIIMTKILFLVSPDPTQVTTIMPQLNNLRDFVNQGGLSRAAIFNQVEASLKRLNTTYIDVLQVHAFDPVTPPTETMKALHDLVQSGKVRYLGASNMRAWQFAEMQRVADVNHWTPFVSIQLEYSLLYRVPEFELLDYCNYTGVGVIVYSPLLDGHLARPLGTETNRTKSIAGSFFEKPRRESDKKIIQRVEEVANKKGWTMSQVALTWVASKVTAPITGANTPERLEQSIVTGKALTPEEVKYLEEPYEIQGTRW</sequence>
<dbReference type="FunFam" id="3.20.20.100:FF:000004">
    <property type="entry name" value="Oxidoreductase, aldo/keto reductase"/>
    <property type="match status" value="1"/>
</dbReference>
<evidence type="ECO:0000313" key="5">
    <source>
        <dbReference type="Proteomes" id="UP000193067"/>
    </source>
</evidence>
<dbReference type="Proteomes" id="UP000193067">
    <property type="component" value="Unassembled WGS sequence"/>
</dbReference>
<gene>
    <name evidence="4" type="ORF">PYCCODRAFT_1400327</name>
</gene>
<protein>
    <submittedName>
        <fullName evidence="4">Aldo/keto reductase</fullName>
    </submittedName>
</protein>
<keyword evidence="2" id="KW-0560">Oxidoreductase</keyword>
<dbReference type="CDD" id="cd19079">
    <property type="entry name" value="AKR_EcYajO-like"/>
    <property type="match status" value="1"/>
</dbReference>
<dbReference type="STRING" id="1353009.A0A1Y2I5S0"/>
<dbReference type="PANTHER" id="PTHR43364:SF9">
    <property type="entry name" value="OXIDOREDUCTASE"/>
    <property type="match status" value="1"/>
</dbReference>
<dbReference type="InterPro" id="IPR023210">
    <property type="entry name" value="NADP_OxRdtase_dom"/>
</dbReference>
<evidence type="ECO:0000256" key="2">
    <source>
        <dbReference type="ARBA" id="ARBA00023002"/>
    </source>
</evidence>
<accession>A0A1Y2I5S0</accession>
<dbReference type="Pfam" id="PF00248">
    <property type="entry name" value="Aldo_ket_red"/>
    <property type="match status" value="1"/>
</dbReference>
<dbReference type="Gene3D" id="3.20.20.100">
    <property type="entry name" value="NADP-dependent oxidoreductase domain"/>
    <property type="match status" value="1"/>
</dbReference>
<keyword evidence="5" id="KW-1185">Reference proteome</keyword>
<organism evidence="4 5">
    <name type="scientific">Trametes coccinea (strain BRFM310)</name>
    <name type="common">Pycnoporus coccineus</name>
    <dbReference type="NCBI Taxonomy" id="1353009"/>
    <lineage>
        <taxon>Eukaryota</taxon>
        <taxon>Fungi</taxon>
        <taxon>Dikarya</taxon>
        <taxon>Basidiomycota</taxon>
        <taxon>Agaricomycotina</taxon>
        <taxon>Agaricomycetes</taxon>
        <taxon>Polyporales</taxon>
        <taxon>Polyporaceae</taxon>
        <taxon>Trametes</taxon>
    </lineage>
</organism>
<dbReference type="InterPro" id="IPR036812">
    <property type="entry name" value="NAD(P)_OxRdtase_dom_sf"/>
</dbReference>
<dbReference type="SUPFAM" id="SSF51430">
    <property type="entry name" value="NAD(P)-linked oxidoreductase"/>
    <property type="match status" value="1"/>
</dbReference>
<dbReference type="EMBL" id="KZ084180">
    <property type="protein sequence ID" value="OSC96475.1"/>
    <property type="molecule type" value="Genomic_DNA"/>
</dbReference>
<dbReference type="AlphaFoldDB" id="A0A1Y2I5S0"/>
<dbReference type="GO" id="GO:0005829">
    <property type="term" value="C:cytosol"/>
    <property type="evidence" value="ECO:0007669"/>
    <property type="project" value="UniProtKB-ARBA"/>
</dbReference>
<evidence type="ECO:0000259" key="3">
    <source>
        <dbReference type="Pfam" id="PF00248"/>
    </source>
</evidence>
<dbReference type="InterPro" id="IPR050523">
    <property type="entry name" value="AKR_Detox_Biosynth"/>
</dbReference>
<evidence type="ECO:0000256" key="1">
    <source>
        <dbReference type="ARBA" id="ARBA00022857"/>
    </source>
</evidence>